<keyword evidence="7" id="KW-0808">Transferase</keyword>
<keyword evidence="12" id="KW-0862">Zinc</keyword>
<dbReference type="Pfam" id="PF13456">
    <property type="entry name" value="RVT_3"/>
    <property type="match status" value="1"/>
</dbReference>
<feature type="compositionally biased region" description="Basic and acidic residues" evidence="14">
    <location>
        <begin position="1"/>
        <end position="18"/>
    </location>
</feature>
<comment type="pathway">
    <text evidence="4">Protein modification; protein ubiquitination.</text>
</comment>
<dbReference type="InterPro" id="IPR017907">
    <property type="entry name" value="Znf_RING_CS"/>
</dbReference>
<evidence type="ECO:0000259" key="15">
    <source>
        <dbReference type="PROSITE" id="PS50089"/>
    </source>
</evidence>
<evidence type="ECO:0000256" key="8">
    <source>
        <dbReference type="ARBA" id="ARBA00022723"/>
    </source>
</evidence>
<evidence type="ECO:0000256" key="14">
    <source>
        <dbReference type="SAM" id="MobiDB-lite"/>
    </source>
</evidence>
<dbReference type="Proteomes" id="UP001634007">
    <property type="component" value="Unassembled WGS sequence"/>
</dbReference>
<evidence type="ECO:0000256" key="4">
    <source>
        <dbReference type="ARBA" id="ARBA00004906"/>
    </source>
</evidence>
<dbReference type="PROSITE" id="PS00518">
    <property type="entry name" value="ZF_RING_1"/>
    <property type="match status" value="1"/>
</dbReference>
<dbReference type="InterPro" id="IPR031127">
    <property type="entry name" value="E3_UB_ligase_RBR"/>
</dbReference>
<name>A0ABD3JCD7_EUCGL</name>
<dbReference type="AlphaFoldDB" id="A0ABD3JCD7"/>
<dbReference type="SUPFAM" id="SSF57850">
    <property type="entry name" value="RING/U-box"/>
    <property type="match status" value="1"/>
</dbReference>
<protein>
    <recommendedName>
        <fullName evidence="6">RBR-type E3 ubiquitin transferase</fullName>
        <ecNumber evidence="6">2.3.2.31</ecNumber>
    </recommendedName>
</protein>
<comment type="cofactor">
    <cofactor evidence="2">
        <name>Zn(2+)</name>
        <dbReference type="ChEBI" id="CHEBI:29105"/>
    </cofactor>
</comment>
<dbReference type="FunFam" id="3.30.40.10:FF:000230">
    <property type="entry name" value="RBR-type E3 ubiquitin transferase"/>
    <property type="match status" value="1"/>
</dbReference>
<feature type="region of interest" description="Disordered" evidence="14">
    <location>
        <begin position="388"/>
        <end position="417"/>
    </location>
</feature>
<evidence type="ECO:0000256" key="7">
    <source>
        <dbReference type="ARBA" id="ARBA00022679"/>
    </source>
</evidence>
<dbReference type="EMBL" id="JBJKBG010000008">
    <property type="protein sequence ID" value="KAL3725686.1"/>
    <property type="molecule type" value="Genomic_DNA"/>
</dbReference>
<comment type="function">
    <text evidence="3">Might act as an E3 ubiquitin-protein ligase, or as part of E3 complex, which accepts ubiquitin from specific E2 ubiquitin-conjugating enzymes and then transfers it to substrates.</text>
</comment>
<dbReference type="InterPro" id="IPR001841">
    <property type="entry name" value="Znf_RING"/>
</dbReference>
<dbReference type="GO" id="GO:0008270">
    <property type="term" value="F:zinc ion binding"/>
    <property type="evidence" value="ECO:0007669"/>
    <property type="project" value="UniProtKB-KW"/>
</dbReference>
<dbReference type="SMART" id="SM00647">
    <property type="entry name" value="IBR"/>
    <property type="match status" value="1"/>
</dbReference>
<organism evidence="17 18">
    <name type="scientific">Eucalyptus globulus</name>
    <name type="common">Tasmanian blue gum</name>
    <dbReference type="NCBI Taxonomy" id="34317"/>
    <lineage>
        <taxon>Eukaryota</taxon>
        <taxon>Viridiplantae</taxon>
        <taxon>Streptophyta</taxon>
        <taxon>Embryophyta</taxon>
        <taxon>Tracheophyta</taxon>
        <taxon>Spermatophyta</taxon>
        <taxon>Magnoliopsida</taxon>
        <taxon>eudicotyledons</taxon>
        <taxon>Gunneridae</taxon>
        <taxon>Pentapetalae</taxon>
        <taxon>rosids</taxon>
        <taxon>malvids</taxon>
        <taxon>Myrtales</taxon>
        <taxon>Myrtaceae</taxon>
        <taxon>Myrtoideae</taxon>
        <taxon>Eucalypteae</taxon>
        <taxon>Eucalyptus</taxon>
    </lineage>
</organism>
<gene>
    <name evidence="17" type="ORF">ACJRO7_030680</name>
</gene>
<keyword evidence="8" id="KW-0479">Metal-binding</keyword>
<comment type="similarity">
    <text evidence="5">Belongs to the RBR family. Ariadne subfamily.</text>
</comment>
<proteinExistence type="inferred from homology"/>
<feature type="region of interest" description="Disordered" evidence="14">
    <location>
        <begin position="1"/>
        <end position="28"/>
    </location>
</feature>
<dbReference type="FunFam" id="3.30.420.10:FF:000076">
    <property type="entry name" value="RBR-type E3 ubiquitin transferase"/>
    <property type="match status" value="1"/>
</dbReference>
<evidence type="ECO:0000256" key="2">
    <source>
        <dbReference type="ARBA" id="ARBA00001947"/>
    </source>
</evidence>
<dbReference type="PROSITE" id="PS50089">
    <property type="entry name" value="ZF_RING_2"/>
    <property type="match status" value="1"/>
</dbReference>
<dbReference type="PROSITE" id="PS51873">
    <property type="entry name" value="TRIAD"/>
    <property type="match status" value="1"/>
</dbReference>
<dbReference type="InterPro" id="IPR044066">
    <property type="entry name" value="TRIAD_supradom"/>
</dbReference>
<evidence type="ECO:0000256" key="3">
    <source>
        <dbReference type="ARBA" id="ARBA00003976"/>
    </source>
</evidence>
<evidence type="ECO:0000256" key="11">
    <source>
        <dbReference type="ARBA" id="ARBA00022786"/>
    </source>
</evidence>
<comment type="caution">
    <text evidence="17">The sequence shown here is derived from an EMBL/GenBank/DDBJ whole genome shotgun (WGS) entry which is preliminary data.</text>
</comment>
<dbReference type="InterPro" id="IPR002867">
    <property type="entry name" value="IBR_dom"/>
</dbReference>
<feature type="domain" description="RING-type" evidence="15">
    <location>
        <begin position="191"/>
        <end position="235"/>
    </location>
</feature>
<evidence type="ECO:0000256" key="12">
    <source>
        <dbReference type="ARBA" id="ARBA00022833"/>
    </source>
</evidence>
<evidence type="ECO:0000256" key="6">
    <source>
        <dbReference type="ARBA" id="ARBA00012251"/>
    </source>
</evidence>
<dbReference type="Pfam" id="PF00097">
    <property type="entry name" value="zf-C3HC4"/>
    <property type="match status" value="1"/>
</dbReference>
<dbReference type="Gene3D" id="3.30.40.10">
    <property type="entry name" value="Zinc/RING finger domain, C3HC4 (zinc finger)"/>
    <property type="match status" value="1"/>
</dbReference>
<evidence type="ECO:0000313" key="18">
    <source>
        <dbReference type="Proteomes" id="UP001634007"/>
    </source>
</evidence>
<keyword evidence="11" id="KW-0833">Ubl conjugation pathway</keyword>
<accession>A0ABD3JCD7</accession>
<evidence type="ECO:0000259" key="16">
    <source>
        <dbReference type="PROSITE" id="PS51873"/>
    </source>
</evidence>
<comment type="catalytic activity">
    <reaction evidence="1">
        <text>[E2 ubiquitin-conjugating enzyme]-S-ubiquitinyl-L-cysteine + [acceptor protein]-L-lysine = [E2 ubiquitin-conjugating enzyme]-L-cysteine + [acceptor protein]-N(6)-ubiquitinyl-L-lysine.</text>
        <dbReference type="EC" id="2.3.2.31"/>
    </reaction>
</comment>
<dbReference type="InterPro" id="IPR013083">
    <property type="entry name" value="Znf_RING/FYVE/PHD"/>
</dbReference>
<sequence length="417" mass="47034">MEVKRERGGENREKKREFSIGGRSGSGSDSDVFSLYCKGLVSDERIEGQKCNSVFAGVGVVVCDFRGNSIFQVSKPLVGAGTSKNKVEVEAKALVDGLNAALALELKRIAFYCDYFPLFQFITRRWTPKQRKVAALVEQVTLLKGKFDQCNFLLVAQNEFESASKLARDAITSQNVRRADSVASKKPKETCVICLEDTDISQIYVVDGCLHRYCFSCMRQHVGVKLLHGMVPRCPREGCKSDLTVSSCSKFLAPKLIEKMTQRLKEASTSVTEKVYCPYFSCNASMTKAEAAEFSTTSATPVPRSGTRKCIQCHRLFCINCKGPWHDAKLKSLASRNLWCQRIKCNHMVELSEGCHHMSCRVLLQLWYGGEDKKPACSSPLWEEDNSLCDDDMDCDDDEDEDEDEEWYRDLDEDYQF</sequence>
<evidence type="ECO:0000256" key="13">
    <source>
        <dbReference type="PROSITE-ProRule" id="PRU00175"/>
    </source>
</evidence>
<dbReference type="PANTHER" id="PTHR11685">
    <property type="entry name" value="RBR FAMILY RING FINGER AND IBR DOMAIN-CONTAINING"/>
    <property type="match status" value="1"/>
</dbReference>
<evidence type="ECO:0000256" key="9">
    <source>
        <dbReference type="ARBA" id="ARBA00022737"/>
    </source>
</evidence>
<keyword evidence="18" id="KW-1185">Reference proteome</keyword>
<dbReference type="GO" id="GO:0061630">
    <property type="term" value="F:ubiquitin protein ligase activity"/>
    <property type="evidence" value="ECO:0007669"/>
    <property type="project" value="UniProtKB-EC"/>
</dbReference>
<keyword evidence="9" id="KW-0677">Repeat</keyword>
<evidence type="ECO:0000256" key="5">
    <source>
        <dbReference type="ARBA" id="ARBA00005884"/>
    </source>
</evidence>
<dbReference type="Gene3D" id="3.30.420.10">
    <property type="entry name" value="Ribonuclease H-like superfamily/Ribonuclease H"/>
    <property type="match status" value="1"/>
</dbReference>
<evidence type="ECO:0000256" key="10">
    <source>
        <dbReference type="ARBA" id="ARBA00022771"/>
    </source>
</evidence>
<evidence type="ECO:0000313" key="17">
    <source>
        <dbReference type="EMBL" id="KAL3725686.1"/>
    </source>
</evidence>
<dbReference type="InterPro" id="IPR002156">
    <property type="entry name" value="RNaseH_domain"/>
</dbReference>
<feature type="domain" description="RING-type" evidence="16">
    <location>
        <begin position="187"/>
        <end position="399"/>
    </location>
</feature>
<dbReference type="EC" id="2.3.2.31" evidence="6"/>
<dbReference type="InterPro" id="IPR036397">
    <property type="entry name" value="RNaseH_sf"/>
</dbReference>
<dbReference type="Pfam" id="PF01485">
    <property type="entry name" value="IBR"/>
    <property type="match status" value="1"/>
</dbReference>
<keyword evidence="10 13" id="KW-0863">Zinc-finger</keyword>
<dbReference type="InterPro" id="IPR018957">
    <property type="entry name" value="Znf_C3HC4_RING-type"/>
</dbReference>
<evidence type="ECO:0000256" key="1">
    <source>
        <dbReference type="ARBA" id="ARBA00001798"/>
    </source>
</evidence>
<reference evidence="17 18" key="1">
    <citation type="submission" date="2024-11" db="EMBL/GenBank/DDBJ databases">
        <title>Chromosome-level genome assembly of Eucalyptus globulus Labill. provides insights into its genome evolution.</title>
        <authorList>
            <person name="Li X."/>
        </authorList>
    </citation>
    <scope>NUCLEOTIDE SEQUENCE [LARGE SCALE GENOMIC DNA]</scope>
    <source>
        <strain evidence="17">CL2024</strain>
        <tissue evidence="17">Fresh tender leaves</tissue>
    </source>
</reference>